<accession>Q3A7F2</accession>
<evidence type="ECO:0008006" key="4">
    <source>
        <dbReference type="Google" id="ProtNLM"/>
    </source>
</evidence>
<feature type="transmembrane region" description="Helical" evidence="1">
    <location>
        <begin position="171"/>
        <end position="189"/>
    </location>
</feature>
<dbReference type="EMBL" id="CP000142">
    <property type="protein sequence ID" value="ABA87692.1"/>
    <property type="molecule type" value="Genomic_DNA"/>
</dbReference>
<dbReference type="Pfam" id="PF09997">
    <property type="entry name" value="DUF2238"/>
    <property type="match status" value="1"/>
</dbReference>
<dbReference type="eggNOG" id="COG3647">
    <property type="taxonomic scope" value="Bacteria"/>
</dbReference>
<dbReference type="PIRSF" id="PIRSF020606">
    <property type="entry name" value="UCP020606"/>
    <property type="match status" value="1"/>
</dbReference>
<reference evidence="2 3" key="2">
    <citation type="journal article" date="2012" name="BMC Genomics">
        <title>The genome of Pelobacter carbinolicus reveals surprising metabolic capabilities and physiological features.</title>
        <authorList>
            <person name="Aklujkar M."/>
            <person name="Haveman S.A."/>
            <person name="Didonato R.Jr."/>
            <person name="Chertkov O."/>
            <person name="Han C.S."/>
            <person name="Land M.L."/>
            <person name="Brown P."/>
            <person name="Lovley D.R."/>
        </authorList>
    </citation>
    <scope>NUCLEOTIDE SEQUENCE [LARGE SCALE GENOMIC DNA]</scope>
    <source>
        <strain evidence="3">DSM 2380 / NBRC 103641 / GraBd1</strain>
    </source>
</reference>
<reference evidence="3" key="1">
    <citation type="submission" date="2005-10" db="EMBL/GenBank/DDBJ databases">
        <title>Complete sequence of Pelobacter carbinolicus DSM 2380.</title>
        <authorList>
            <person name="Copeland A."/>
            <person name="Lucas S."/>
            <person name="Lapidus A."/>
            <person name="Barry K."/>
            <person name="Detter J.C."/>
            <person name="Glavina T."/>
            <person name="Hammon N."/>
            <person name="Israni S."/>
            <person name="Pitluck S."/>
            <person name="Chertkov O."/>
            <person name="Schmutz J."/>
            <person name="Larimer F."/>
            <person name="Land M."/>
            <person name="Kyrpides N."/>
            <person name="Ivanova N."/>
            <person name="Richardson P."/>
        </authorList>
    </citation>
    <scope>NUCLEOTIDE SEQUENCE [LARGE SCALE GENOMIC DNA]</scope>
    <source>
        <strain evidence="3">DSM 2380 / NBRC 103641 / GraBd1</strain>
    </source>
</reference>
<keyword evidence="3" id="KW-1185">Reference proteome</keyword>
<evidence type="ECO:0000256" key="1">
    <source>
        <dbReference type="SAM" id="Phobius"/>
    </source>
</evidence>
<name>Q3A7F2_SYNC1</name>
<keyword evidence="1" id="KW-0812">Transmembrane</keyword>
<proteinExistence type="predicted"/>
<evidence type="ECO:0000313" key="3">
    <source>
        <dbReference type="Proteomes" id="UP000002534"/>
    </source>
</evidence>
<feature type="transmembrane region" description="Helical" evidence="1">
    <location>
        <begin position="25"/>
        <end position="43"/>
    </location>
</feature>
<dbReference type="InterPro" id="IPR058534">
    <property type="entry name" value="YjdF"/>
</dbReference>
<sequence>MIPAVLLALYLVVFALLGIAPYDRGVWVAENLPIVAIVVLLVATYRKFRFSDGAYLMMACLIFLHTIGGHFTFERVPFDWVTDLFGFQRNHYDRMAHFTVGFYAFPCAELLLRRRLVSSRVVLLLFPIFFIVTVAAGYELFEWQYAVHADPGAGIAVLGSQGDIWDAQKDMLADTLGALVATALFAIVCRRPLAALPSAGQEQPPR</sequence>
<keyword evidence="1" id="KW-1133">Transmembrane helix</keyword>
<feature type="transmembrane region" description="Helical" evidence="1">
    <location>
        <begin position="55"/>
        <end position="73"/>
    </location>
</feature>
<keyword evidence="1" id="KW-0472">Membrane</keyword>
<dbReference type="AlphaFoldDB" id="Q3A7F2"/>
<dbReference type="InterPro" id="IPR014509">
    <property type="entry name" value="YjdF-like"/>
</dbReference>
<dbReference type="OrthoDB" id="9786473at2"/>
<dbReference type="Proteomes" id="UP000002534">
    <property type="component" value="Chromosome"/>
</dbReference>
<dbReference type="KEGG" id="pca:Pcar_0432"/>
<feature type="transmembrane region" description="Helical" evidence="1">
    <location>
        <begin position="121"/>
        <end position="141"/>
    </location>
</feature>
<protein>
    <recommendedName>
        <fullName evidence="4">DUF2238 domain-containing protein</fullName>
    </recommendedName>
</protein>
<dbReference type="HOGENOM" id="CLU_087528_2_0_7"/>
<feature type="transmembrane region" description="Helical" evidence="1">
    <location>
        <begin position="95"/>
        <end position="112"/>
    </location>
</feature>
<evidence type="ECO:0000313" key="2">
    <source>
        <dbReference type="EMBL" id="ABA87692.1"/>
    </source>
</evidence>
<organism evidence="2 3">
    <name type="scientific">Syntrophotalea carbinolica (strain DSM 2380 / NBRC 103641 / GraBd1)</name>
    <name type="common">Pelobacter carbinolicus</name>
    <dbReference type="NCBI Taxonomy" id="338963"/>
    <lineage>
        <taxon>Bacteria</taxon>
        <taxon>Pseudomonadati</taxon>
        <taxon>Thermodesulfobacteriota</taxon>
        <taxon>Desulfuromonadia</taxon>
        <taxon>Desulfuromonadales</taxon>
        <taxon>Syntrophotaleaceae</taxon>
        <taxon>Syntrophotalea</taxon>
    </lineage>
</organism>
<dbReference type="RefSeq" id="WP_011340114.1">
    <property type="nucleotide sequence ID" value="NC_007498.2"/>
</dbReference>
<gene>
    <name evidence="2" type="ordered locus">Pcar_0432</name>
</gene>